<dbReference type="InterPro" id="IPR036396">
    <property type="entry name" value="Cyt_P450_sf"/>
</dbReference>
<feature type="binding site" description="axial binding residue" evidence="5">
    <location>
        <position position="426"/>
    </location>
    <ligand>
        <name>heme</name>
        <dbReference type="ChEBI" id="CHEBI:30413"/>
    </ligand>
    <ligandPart>
        <name>Fe</name>
        <dbReference type="ChEBI" id="CHEBI:18248"/>
    </ligandPart>
</feature>
<reference evidence="7" key="1">
    <citation type="submission" date="2021-06" db="EMBL/GenBank/DDBJ databases">
        <authorList>
            <person name="Kallberg Y."/>
            <person name="Tangrot J."/>
            <person name="Rosling A."/>
        </authorList>
    </citation>
    <scope>NUCLEOTIDE SEQUENCE</scope>
    <source>
        <strain evidence="7">CL551</strain>
    </source>
</reference>
<comment type="cofactor">
    <cofactor evidence="1 5">
        <name>heme</name>
        <dbReference type="ChEBI" id="CHEBI:30413"/>
    </cofactor>
</comment>
<dbReference type="GO" id="GO:0020037">
    <property type="term" value="F:heme binding"/>
    <property type="evidence" value="ECO:0007669"/>
    <property type="project" value="InterPro"/>
</dbReference>
<dbReference type="InterPro" id="IPR001128">
    <property type="entry name" value="Cyt_P450"/>
</dbReference>
<dbReference type="GO" id="GO:0004497">
    <property type="term" value="F:monooxygenase activity"/>
    <property type="evidence" value="ECO:0007669"/>
    <property type="project" value="UniProtKB-KW"/>
</dbReference>
<dbReference type="PANTHER" id="PTHR24305">
    <property type="entry name" value="CYTOCHROME P450"/>
    <property type="match status" value="1"/>
</dbReference>
<dbReference type="Gene3D" id="1.10.630.10">
    <property type="entry name" value="Cytochrome P450"/>
    <property type="match status" value="1"/>
</dbReference>
<evidence type="ECO:0000256" key="2">
    <source>
        <dbReference type="ARBA" id="ARBA00010617"/>
    </source>
</evidence>
<organism evidence="7 8">
    <name type="scientific">Acaulospora morrowiae</name>
    <dbReference type="NCBI Taxonomy" id="94023"/>
    <lineage>
        <taxon>Eukaryota</taxon>
        <taxon>Fungi</taxon>
        <taxon>Fungi incertae sedis</taxon>
        <taxon>Mucoromycota</taxon>
        <taxon>Glomeromycotina</taxon>
        <taxon>Glomeromycetes</taxon>
        <taxon>Diversisporales</taxon>
        <taxon>Acaulosporaceae</taxon>
        <taxon>Acaulospora</taxon>
    </lineage>
</organism>
<name>A0A9N8VWE1_9GLOM</name>
<gene>
    <name evidence="7" type="ORF">AMORRO_LOCUS1464</name>
</gene>
<dbReference type="PROSITE" id="PS00086">
    <property type="entry name" value="CYTOCHROME_P450"/>
    <property type="match status" value="1"/>
</dbReference>
<comment type="caution">
    <text evidence="7">The sequence shown here is derived from an EMBL/GenBank/DDBJ whole genome shotgun (WGS) entry which is preliminary data.</text>
</comment>
<dbReference type="EMBL" id="CAJVPV010000546">
    <property type="protein sequence ID" value="CAG8462428.1"/>
    <property type="molecule type" value="Genomic_DNA"/>
</dbReference>
<keyword evidence="6" id="KW-0503">Monooxygenase</keyword>
<evidence type="ECO:0000256" key="1">
    <source>
        <dbReference type="ARBA" id="ARBA00001971"/>
    </source>
</evidence>
<dbReference type="AlphaFoldDB" id="A0A9N8VWE1"/>
<evidence type="ECO:0000256" key="5">
    <source>
        <dbReference type="PIRSR" id="PIRSR602401-1"/>
    </source>
</evidence>
<evidence type="ECO:0000256" key="4">
    <source>
        <dbReference type="ARBA" id="ARBA00023004"/>
    </source>
</evidence>
<dbReference type="GO" id="GO:0005506">
    <property type="term" value="F:iron ion binding"/>
    <property type="evidence" value="ECO:0007669"/>
    <property type="project" value="InterPro"/>
</dbReference>
<proteinExistence type="inferred from homology"/>
<evidence type="ECO:0000313" key="8">
    <source>
        <dbReference type="Proteomes" id="UP000789342"/>
    </source>
</evidence>
<keyword evidence="8" id="KW-1185">Reference proteome</keyword>
<sequence length="479" mass="55001">MLLTLQDAIWPLLIIGFFHVARYVYNVIHLAYIGPLCKIPGPKLYFLSRKLASSKQAKGMRWKWIQYELFPKYGPFVRIAPRAVLIADKDAIKQILVTNELPKNDKYLQLELNSTTLLTARTWHKQRRRMLSPAFSIKYLTSIEPLIHSVFEDLIEKMEQSIASVGNLDCAVINFVKIIQACTMDIIGETAFGSSFKTIMNGDHLLTQKVFEERRRRNLVGMFPILKYFMKLDPYVENFANNLMEGRRNGSRRQDLLQTILDAQHEDGGMTDIEICDQIIEFIFAGSDTTSFTTTMVFAMLVENPEVMKKLTEELDEALKDDESGKFPSHGKLKDLTYLNCVVNETLRLHPISHDAGPGKVTTEDTVLGGYLIPKGTMLGANIFQLHHSAKYWGEDVNEFKPERWLNPDKIPKDCFIPFSAGTRNCIGNNFALMVIRLLVSTLLARYRLEEIPGQDKDVVQFFTPNFKTKRYDIKVWKR</sequence>
<comment type="similarity">
    <text evidence="2 6">Belongs to the cytochrome P450 family.</text>
</comment>
<keyword evidence="4 5" id="KW-0408">Iron</keyword>
<keyword evidence="6" id="KW-0560">Oxidoreductase</keyword>
<dbReference type="InterPro" id="IPR050121">
    <property type="entry name" value="Cytochrome_P450_monoxygenase"/>
</dbReference>
<accession>A0A9N8VWE1</accession>
<dbReference type="PANTHER" id="PTHR24305:SF166">
    <property type="entry name" value="CYTOCHROME P450 12A4, MITOCHONDRIAL-RELATED"/>
    <property type="match status" value="1"/>
</dbReference>
<protein>
    <submittedName>
        <fullName evidence="7">5674_t:CDS:1</fullName>
    </submittedName>
</protein>
<dbReference type="PRINTS" id="PR00463">
    <property type="entry name" value="EP450I"/>
</dbReference>
<evidence type="ECO:0000313" key="7">
    <source>
        <dbReference type="EMBL" id="CAG8462428.1"/>
    </source>
</evidence>
<dbReference type="Pfam" id="PF00067">
    <property type="entry name" value="p450"/>
    <property type="match status" value="1"/>
</dbReference>
<dbReference type="GO" id="GO:0016705">
    <property type="term" value="F:oxidoreductase activity, acting on paired donors, with incorporation or reduction of molecular oxygen"/>
    <property type="evidence" value="ECO:0007669"/>
    <property type="project" value="InterPro"/>
</dbReference>
<keyword evidence="5 6" id="KW-0349">Heme</keyword>
<dbReference type="SUPFAM" id="SSF48264">
    <property type="entry name" value="Cytochrome P450"/>
    <property type="match status" value="1"/>
</dbReference>
<dbReference type="PRINTS" id="PR00385">
    <property type="entry name" value="P450"/>
</dbReference>
<dbReference type="OrthoDB" id="1470350at2759"/>
<evidence type="ECO:0000256" key="3">
    <source>
        <dbReference type="ARBA" id="ARBA00022723"/>
    </source>
</evidence>
<evidence type="ECO:0000256" key="6">
    <source>
        <dbReference type="RuleBase" id="RU000461"/>
    </source>
</evidence>
<keyword evidence="3 5" id="KW-0479">Metal-binding</keyword>
<dbReference type="Proteomes" id="UP000789342">
    <property type="component" value="Unassembled WGS sequence"/>
</dbReference>
<dbReference type="InterPro" id="IPR002401">
    <property type="entry name" value="Cyt_P450_E_grp-I"/>
</dbReference>
<dbReference type="InterPro" id="IPR017972">
    <property type="entry name" value="Cyt_P450_CS"/>
</dbReference>